<dbReference type="RefSeq" id="WP_076530546.1">
    <property type="nucleotide sequence ID" value="NZ_FOAC01000001.1"/>
</dbReference>
<comment type="similarity">
    <text evidence="1">Belongs to the transferase hexapeptide repeat family.</text>
</comment>
<gene>
    <name evidence="2" type="ORF">SAMN05421666_0409</name>
</gene>
<dbReference type="AlphaFoldDB" id="A0A1N7EPF9"/>
<keyword evidence="3" id="KW-1185">Reference proteome</keyword>
<evidence type="ECO:0000256" key="1">
    <source>
        <dbReference type="ARBA" id="ARBA00007274"/>
    </source>
</evidence>
<evidence type="ECO:0000313" key="3">
    <source>
        <dbReference type="Proteomes" id="UP000186019"/>
    </source>
</evidence>
<name>A0A1N7EPF9_9RHOB</name>
<dbReference type="GO" id="GO:0016740">
    <property type="term" value="F:transferase activity"/>
    <property type="evidence" value="ECO:0007669"/>
    <property type="project" value="UniProtKB-KW"/>
</dbReference>
<keyword evidence="2" id="KW-0808">Transferase</keyword>
<dbReference type="PANTHER" id="PTHR43300">
    <property type="entry name" value="ACETYLTRANSFERASE"/>
    <property type="match status" value="1"/>
</dbReference>
<dbReference type="STRING" id="573024.SAMN05216208_1726"/>
<dbReference type="PANTHER" id="PTHR43300:SF11">
    <property type="entry name" value="ACETYLTRANSFERASE RV3034C-RELATED"/>
    <property type="match status" value="1"/>
</dbReference>
<dbReference type="OrthoDB" id="7545269at2"/>
<organism evidence="2 3">
    <name type="scientific">Roseovarius nanhaiticus</name>
    <dbReference type="NCBI Taxonomy" id="573024"/>
    <lineage>
        <taxon>Bacteria</taxon>
        <taxon>Pseudomonadati</taxon>
        <taxon>Pseudomonadota</taxon>
        <taxon>Alphaproteobacteria</taxon>
        <taxon>Rhodobacterales</taxon>
        <taxon>Roseobacteraceae</taxon>
        <taxon>Roseovarius</taxon>
    </lineage>
</organism>
<dbReference type="Gene3D" id="2.160.10.10">
    <property type="entry name" value="Hexapeptide repeat proteins"/>
    <property type="match status" value="1"/>
</dbReference>
<dbReference type="CDD" id="cd04647">
    <property type="entry name" value="LbH_MAT_like"/>
    <property type="match status" value="1"/>
</dbReference>
<dbReference type="SUPFAM" id="SSF51161">
    <property type="entry name" value="Trimeric LpxA-like enzymes"/>
    <property type="match status" value="1"/>
</dbReference>
<protein>
    <submittedName>
        <fullName evidence="2">Acetyltransferase (Isoleucine patch superfamily)</fullName>
    </submittedName>
</protein>
<dbReference type="InterPro" id="IPR001451">
    <property type="entry name" value="Hexapep"/>
</dbReference>
<proteinExistence type="inferred from homology"/>
<evidence type="ECO:0000313" key="2">
    <source>
        <dbReference type="EMBL" id="SIR89944.1"/>
    </source>
</evidence>
<dbReference type="InterPro" id="IPR050179">
    <property type="entry name" value="Trans_hexapeptide_repeat"/>
</dbReference>
<dbReference type="Pfam" id="PF00132">
    <property type="entry name" value="Hexapep"/>
    <property type="match status" value="1"/>
</dbReference>
<reference evidence="2 3" key="1">
    <citation type="submission" date="2017-01" db="EMBL/GenBank/DDBJ databases">
        <authorList>
            <person name="Mah S.A."/>
            <person name="Swanson W.J."/>
            <person name="Moy G.W."/>
            <person name="Vacquier V.D."/>
        </authorList>
    </citation>
    <scope>NUCLEOTIDE SEQUENCE [LARGE SCALE GENOMIC DNA]</scope>
    <source>
        <strain evidence="2 3">DSM 29590</strain>
    </source>
</reference>
<dbReference type="Proteomes" id="UP000186019">
    <property type="component" value="Unassembled WGS sequence"/>
</dbReference>
<dbReference type="InterPro" id="IPR011004">
    <property type="entry name" value="Trimer_LpxA-like_sf"/>
</dbReference>
<dbReference type="EMBL" id="FTNV01000001">
    <property type="protein sequence ID" value="SIR89944.1"/>
    <property type="molecule type" value="Genomic_DNA"/>
</dbReference>
<sequence length="186" mass="20271">MKVFYNIISVLVRAMRYFERKALIKSAISSGMSVGRGTKFVGTQRFGSEPYLIEIGEDCLITNDVSFICHDGAWAVACGLDGVKLSESYRKHGVFGRISVGNNCFVGVNAVLLPNTKIGKNSIVGAAAVVKGDYPEGSIIAGNPARVVGKTSDYRVKKLSEALTLNQDIRAEERKRLIKNHTRSTE</sequence>
<accession>A0A1N7EPF9</accession>